<gene>
    <name evidence="1" type="ORF">BTW10_08085</name>
</gene>
<dbReference type="RefSeq" id="WP_075369091.1">
    <property type="nucleotide sequence ID" value="NZ_MSDQ01000020.1"/>
</dbReference>
<comment type="caution">
    <text evidence="1">The sequence shown here is derived from an EMBL/GenBank/DDBJ whole genome shotgun (WGS) entry which is preliminary data.</text>
</comment>
<evidence type="ECO:0000313" key="2">
    <source>
        <dbReference type="Proteomes" id="UP000186806"/>
    </source>
</evidence>
<dbReference type="EMBL" id="MSDQ01000020">
    <property type="protein sequence ID" value="OLO11726.1"/>
    <property type="molecule type" value="Genomic_DNA"/>
</dbReference>
<dbReference type="STRING" id="223900.GCA_000821045_01647"/>
<dbReference type="AlphaFoldDB" id="A0A1Q8TDH4"/>
<name>A0A1Q8TDH4_9GAMM</name>
<keyword evidence="2" id="KW-1185">Reference proteome</keyword>
<dbReference type="PANTHER" id="PTHR17985">
    <property type="entry name" value="SER/THR-RICH PROTEIN T10 IN DGCR REGION"/>
    <property type="match status" value="1"/>
</dbReference>
<evidence type="ECO:0008006" key="3">
    <source>
        <dbReference type="Google" id="ProtNLM"/>
    </source>
</evidence>
<dbReference type="Pfam" id="PF05742">
    <property type="entry name" value="TANGO2"/>
    <property type="match status" value="1"/>
</dbReference>
<reference evidence="1 2" key="1">
    <citation type="submission" date="2016-12" db="EMBL/GenBank/DDBJ databases">
        <title>Draft genome sequences of strains Salinicola socius SMB35, Salinicola sp. MH3R3-1 and Chromohalobacter sp. SMB17 from the Verkhnekamsk potash mining region of Russia.</title>
        <authorList>
            <person name="Mavrodi D.V."/>
            <person name="Olsson B.E."/>
            <person name="Korsakova E.S."/>
            <person name="Pyankova A."/>
            <person name="Mavrodi O.V."/>
            <person name="Plotnikova E.G."/>
        </authorList>
    </citation>
    <scope>NUCLEOTIDE SEQUENCE [LARGE SCALE GENOMIC DNA]</scope>
    <source>
        <strain evidence="1 2">SMB17</strain>
    </source>
</reference>
<accession>A0A1Q8TDH4</accession>
<dbReference type="PANTHER" id="PTHR17985:SF8">
    <property type="entry name" value="TRANSPORT AND GOLGI ORGANIZATION PROTEIN 2 HOMOLOG"/>
    <property type="match status" value="1"/>
</dbReference>
<organism evidence="1 2">
    <name type="scientific">Chromohalobacter japonicus</name>
    <dbReference type="NCBI Taxonomy" id="223900"/>
    <lineage>
        <taxon>Bacteria</taxon>
        <taxon>Pseudomonadati</taxon>
        <taxon>Pseudomonadota</taxon>
        <taxon>Gammaproteobacteria</taxon>
        <taxon>Oceanospirillales</taxon>
        <taxon>Halomonadaceae</taxon>
        <taxon>Chromohalobacter</taxon>
    </lineage>
</organism>
<proteinExistence type="predicted"/>
<protein>
    <recommendedName>
        <fullName evidence="3">NRDE family protein</fullName>
    </recommendedName>
</protein>
<sequence>MCLIVFDWHPGSDTPLRLAANRDEIHARPTQALGAWPDAPTLVGGRDLRAGGTWLAASQTGRIAAVTNVRDAHATAPSSPPSRGALPYQALTHEAPIAWLETLAASEAQVYDWFNLLYCDGVTLVHVHHGPAGTTLTRVSPGVHGLSNATLDTPWPKVIRARDGFKHALEQSSWQAPALDTMHDTRPAPTPDLPDTGVGMEMERFLSPIFIRGDRYGTRTTTLVEWQPTSIELYESRFGPNGAAHGSRQHSLALAGVAQG</sequence>
<dbReference type="Proteomes" id="UP000186806">
    <property type="component" value="Unassembled WGS sequence"/>
</dbReference>
<dbReference type="InterPro" id="IPR008551">
    <property type="entry name" value="TANGO2"/>
</dbReference>
<evidence type="ECO:0000313" key="1">
    <source>
        <dbReference type="EMBL" id="OLO11726.1"/>
    </source>
</evidence>